<accession>A1VW64</accession>
<protein>
    <submittedName>
        <fullName evidence="1">Uncharacterized protein</fullName>
    </submittedName>
</protein>
<reference evidence="2" key="1">
    <citation type="journal article" date="2009" name="Environ. Microbiol.">
        <title>The genome of Polaromonas naphthalenivorans strain CJ2, isolated from coal tar-contaminated sediment, reveals physiological and metabolic versatility and evolution through extensive horizontal gene transfer.</title>
        <authorList>
            <person name="Yagi J.M."/>
            <person name="Sims D."/>
            <person name="Brettin T."/>
            <person name="Bruce D."/>
            <person name="Madsen E.L."/>
        </authorList>
    </citation>
    <scope>NUCLEOTIDE SEQUENCE [LARGE SCALE GENOMIC DNA]</scope>
    <source>
        <strain evidence="2">CJ2</strain>
        <plasmid evidence="2">Plasmid pPNAP03</plasmid>
    </source>
</reference>
<dbReference type="EMBL" id="CP000532">
    <property type="protein sequence ID" value="ABM39892.1"/>
    <property type="molecule type" value="Genomic_DNA"/>
</dbReference>
<sequence length="207" mass="22123">MLYRSAWIKKGAEGNTHGFARQSFVASLPVNSIAIPGKLAALLSAEEAEYVDKNLLMPARLAAEACRVQAEHERRDPVRRLDEAAKLVREAAALSADAVVPQGRIKAIADALATVRSLGGSTLSSAPRQEAQKADPLVEALKAIRAAAQAVRDGHYGHAPIDGARRSKPYELWMEISRDIDGTSGPDGLLRALQGCGWVKVRGAVAR</sequence>
<dbReference type="Proteomes" id="UP000000644">
    <property type="component" value="Plasmid pPNAP03"/>
</dbReference>
<evidence type="ECO:0000313" key="1">
    <source>
        <dbReference type="EMBL" id="ABM39892.1"/>
    </source>
</evidence>
<name>A1VW64_POLNA</name>
<dbReference type="HOGENOM" id="CLU_1314893_0_0_4"/>
<keyword evidence="2" id="KW-1185">Reference proteome</keyword>
<proteinExistence type="predicted"/>
<gene>
    <name evidence="1" type="ordered locus">Pnap_4827</name>
</gene>
<dbReference type="AlphaFoldDB" id="A1VW64"/>
<geneLocation type="plasmid" evidence="1 2">
    <name>pPNAP03</name>
</geneLocation>
<evidence type="ECO:0000313" key="2">
    <source>
        <dbReference type="Proteomes" id="UP000000644"/>
    </source>
</evidence>
<organism evidence="1 2">
    <name type="scientific">Polaromonas naphthalenivorans (strain CJ2)</name>
    <dbReference type="NCBI Taxonomy" id="365044"/>
    <lineage>
        <taxon>Bacteria</taxon>
        <taxon>Pseudomonadati</taxon>
        <taxon>Pseudomonadota</taxon>
        <taxon>Betaproteobacteria</taxon>
        <taxon>Burkholderiales</taxon>
        <taxon>Comamonadaceae</taxon>
        <taxon>Polaromonas</taxon>
    </lineage>
</organism>
<keyword evidence="1" id="KW-0614">Plasmid</keyword>
<dbReference type="KEGG" id="pna:Pnap_4827"/>